<dbReference type="InterPro" id="IPR049551">
    <property type="entry name" value="PKS_DH_C"/>
</dbReference>
<dbReference type="PANTHER" id="PTHR13693">
    <property type="entry name" value="CLASS II AMINOTRANSFERASE/8-AMINO-7-OXONONANOATE SYNTHASE"/>
    <property type="match status" value="1"/>
</dbReference>
<sequence length="495" mass="55293">MDDYRLHPVALDAGLQVLLDASLRIIEETASSHDETYLPVSIEKFRIYRGDGRRDGAHLAGARLWSLARVIDSDENTVTADVSLFDEFGSPVAGIAGFTTKRIGGETLRHYFQAKSDRSREAAKHVADRDSGHWLTAEQRREMLLERLRELSDEGKLRHVERIVFRIASEILRIPMDSLDGDRKLAHMGIDSLMGVEFRGKIQKEMGIELSNTDLLNASTSTWFAGLLIGRLNLPGEPETGTGLRERLEKPSVTEKETSEKEMSEKETPVATEVKGHLPLEKQISELPEHLYRTDCFVECLELQEQKRFMDEMGGGNPYSRVDETITGATARIEGKEFISFSSYNYVGLSGHHRVTAAAIAALQVIKEEPERLKRLHENARFFLEVAKAKGLDTGFSHDTPIVPVIIGNSMRTLELSHRLFQDGIRVHPILAPAVLEDEAHLRFFITSGHTKEQLAYNRGSNSAADIAAFCPRVVSFGFARGMVLGCHVGRFSGQ</sequence>
<dbReference type="Pfam" id="PF00550">
    <property type="entry name" value="PP-binding"/>
    <property type="match status" value="1"/>
</dbReference>
<evidence type="ECO:0000259" key="8">
    <source>
        <dbReference type="PROSITE" id="PS52019"/>
    </source>
</evidence>
<dbReference type="GO" id="GO:0008483">
    <property type="term" value="F:transaminase activity"/>
    <property type="evidence" value="ECO:0007669"/>
    <property type="project" value="UniProtKB-KW"/>
</dbReference>
<dbReference type="InterPro" id="IPR015424">
    <property type="entry name" value="PyrdxlP-dep_Trfase"/>
</dbReference>
<dbReference type="InterPro" id="IPR020806">
    <property type="entry name" value="PKS_PP-bd"/>
</dbReference>
<dbReference type="SMART" id="SM00823">
    <property type="entry name" value="PKS_PP"/>
    <property type="match status" value="1"/>
</dbReference>
<dbReference type="Gene3D" id="1.10.1200.10">
    <property type="entry name" value="ACP-like"/>
    <property type="match status" value="1"/>
</dbReference>
<dbReference type="PANTHER" id="PTHR13693:SF3">
    <property type="entry name" value="LD36009P"/>
    <property type="match status" value="1"/>
</dbReference>
<dbReference type="EMBL" id="CAADFF010000115">
    <property type="protein sequence ID" value="VFJ98198.1"/>
    <property type="molecule type" value="Genomic_DNA"/>
</dbReference>
<feature type="region of interest" description="N-terminal hotdog fold" evidence="5">
    <location>
        <position position="1"/>
    </location>
</feature>
<dbReference type="GO" id="GO:0031177">
    <property type="term" value="F:phosphopantetheine binding"/>
    <property type="evidence" value="ECO:0007669"/>
    <property type="project" value="InterPro"/>
</dbReference>
<comment type="caution">
    <text evidence="5">Lacks conserved residue(s) required for the propagation of feature annotation.</text>
</comment>
<keyword evidence="2" id="KW-0596">Phosphopantetheine</keyword>
<gene>
    <name evidence="9" type="ORF">BECKLFY1418B_GA0070995_11155</name>
</gene>
<feature type="domain" description="PKS/mFAS DH" evidence="8">
    <location>
        <begin position="1"/>
        <end position="109"/>
    </location>
</feature>
<comment type="cofactor">
    <cofactor evidence="1">
        <name>pyridoxal 5'-phosphate</name>
        <dbReference type="ChEBI" id="CHEBI:597326"/>
    </cofactor>
</comment>
<feature type="domain" description="Carrier" evidence="7">
    <location>
        <begin position="158"/>
        <end position="232"/>
    </location>
</feature>
<evidence type="ECO:0000256" key="1">
    <source>
        <dbReference type="ARBA" id="ARBA00001933"/>
    </source>
</evidence>
<dbReference type="Gene3D" id="3.90.1150.10">
    <property type="entry name" value="Aspartate Aminotransferase, domain 1"/>
    <property type="match status" value="1"/>
</dbReference>
<dbReference type="Pfam" id="PF00155">
    <property type="entry name" value="Aminotran_1_2"/>
    <property type="match status" value="1"/>
</dbReference>
<dbReference type="Gene3D" id="3.10.129.110">
    <property type="entry name" value="Polyketide synthase dehydratase"/>
    <property type="match status" value="1"/>
</dbReference>
<feature type="region of interest" description="C-terminal hotdog fold" evidence="5">
    <location>
        <begin position="1"/>
        <end position="109"/>
    </location>
</feature>
<dbReference type="SUPFAM" id="SSF47336">
    <property type="entry name" value="ACP-like"/>
    <property type="match status" value="1"/>
</dbReference>
<dbReference type="InterPro" id="IPR050087">
    <property type="entry name" value="AON_synthase_class-II"/>
</dbReference>
<evidence type="ECO:0000256" key="2">
    <source>
        <dbReference type="ARBA" id="ARBA00022450"/>
    </source>
</evidence>
<reference evidence="9" key="1">
    <citation type="submission" date="2019-02" db="EMBL/GenBank/DDBJ databases">
        <authorList>
            <person name="Gruber-Vodicka R. H."/>
            <person name="Seah K. B. B."/>
        </authorList>
    </citation>
    <scope>NUCLEOTIDE SEQUENCE</scope>
    <source>
        <strain evidence="9">BECK_M7</strain>
    </source>
</reference>
<dbReference type="InterPro" id="IPR015422">
    <property type="entry name" value="PyrdxlP-dep_Trfase_small"/>
</dbReference>
<feature type="compositionally biased region" description="Basic and acidic residues" evidence="6">
    <location>
        <begin position="244"/>
        <end position="271"/>
    </location>
</feature>
<dbReference type="InterPro" id="IPR036736">
    <property type="entry name" value="ACP-like_sf"/>
</dbReference>
<dbReference type="PROSITE" id="PS50075">
    <property type="entry name" value="CARRIER"/>
    <property type="match status" value="1"/>
</dbReference>
<evidence type="ECO:0000256" key="6">
    <source>
        <dbReference type="SAM" id="MobiDB-lite"/>
    </source>
</evidence>
<keyword evidence="9" id="KW-0032">Aminotransferase</keyword>
<evidence type="ECO:0000256" key="3">
    <source>
        <dbReference type="ARBA" id="ARBA00022553"/>
    </source>
</evidence>
<protein>
    <submittedName>
        <fullName evidence="9">Aminotransferase class I and II</fullName>
    </submittedName>
</protein>
<evidence type="ECO:0000256" key="5">
    <source>
        <dbReference type="PROSITE-ProRule" id="PRU01363"/>
    </source>
</evidence>
<keyword evidence="4 9" id="KW-0808">Transferase</keyword>
<dbReference type="InterPro" id="IPR009081">
    <property type="entry name" value="PP-bd_ACP"/>
</dbReference>
<dbReference type="InterPro" id="IPR004839">
    <property type="entry name" value="Aminotransferase_I/II_large"/>
</dbReference>
<evidence type="ECO:0000313" key="9">
    <source>
        <dbReference type="EMBL" id="VFJ98198.1"/>
    </source>
</evidence>
<evidence type="ECO:0000256" key="4">
    <source>
        <dbReference type="ARBA" id="ARBA00022679"/>
    </source>
</evidence>
<accession>A0A450V061</accession>
<dbReference type="InterPro" id="IPR042104">
    <property type="entry name" value="PKS_dehydratase_sf"/>
</dbReference>
<dbReference type="Pfam" id="PF14765">
    <property type="entry name" value="PS-DH"/>
    <property type="match status" value="1"/>
</dbReference>
<dbReference type="SUPFAM" id="SSF53383">
    <property type="entry name" value="PLP-dependent transferases"/>
    <property type="match status" value="1"/>
</dbReference>
<dbReference type="PROSITE" id="PS52019">
    <property type="entry name" value="PKS_MFAS_DH"/>
    <property type="match status" value="1"/>
</dbReference>
<feature type="region of interest" description="Disordered" evidence="6">
    <location>
        <begin position="236"/>
        <end position="271"/>
    </location>
</feature>
<proteinExistence type="predicted"/>
<organism evidence="9">
    <name type="scientific">Candidatus Kentrum sp. LFY</name>
    <dbReference type="NCBI Taxonomy" id="2126342"/>
    <lineage>
        <taxon>Bacteria</taxon>
        <taxon>Pseudomonadati</taxon>
        <taxon>Pseudomonadota</taxon>
        <taxon>Gammaproteobacteria</taxon>
        <taxon>Candidatus Kentrum</taxon>
    </lineage>
</organism>
<name>A0A450V061_9GAMM</name>
<keyword evidence="3" id="KW-0597">Phosphoprotein</keyword>
<dbReference type="AlphaFoldDB" id="A0A450V061"/>
<dbReference type="GO" id="GO:0030170">
    <property type="term" value="F:pyridoxal phosphate binding"/>
    <property type="evidence" value="ECO:0007669"/>
    <property type="project" value="InterPro"/>
</dbReference>
<dbReference type="InterPro" id="IPR049900">
    <property type="entry name" value="PKS_mFAS_DH"/>
</dbReference>
<evidence type="ECO:0000259" key="7">
    <source>
        <dbReference type="PROSITE" id="PS50075"/>
    </source>
</evidence>